<dbReference type="Pfam" id="PF10679">
    <property type="entry name" value="DUF2491"/>
    <property type="match status" value="1"/>
</dbReference>
<evidence type="ECO:0000313" key="1">
    <source>
        <dbReference type="EMBL" id="RDH46031.1"/>
    </source>
</evidence>
<sequence length="216" mass="24761">MFDFFKKKKKEEPAAVKAPEIMGLNISGSFQLNDLKLRLIEEKLTFANAHRNQLIQAVGEVKLDESTTLLRFYTDDDGFLQIVCKGGLTENHIDDVKLFFFHNTQGISSQSQWDKVLDEHVSQPTYLLENNTFKRVWEEVGETSPPVAMTEKTYMQDGSTSITDQFIMLYEREVDDNLFEFLLVSAEEKIIDNQYDRCLVESVGINLTSSDIEIIG</sequence>
<dbReference type="RefSeq" id="WP_027706638.1">
    <property type="nucleotide sequence ID" value="NZ_JAEVHG010000014.1"/>
</dbReference>
<accession>A0A4V1IP53</accession>
<keyword evidence="2" id="KW-1185">Reference proteome</keyword>
<proteinExistence type="predicted"/>
<dbReference type="EMBL" id="NDXW01000001">
    <property type="protein sequence ID" value="RDH46031.1"/>
    <property type="molecule type" value="Genomic_DNA"/>
</dbReference>
<dbReference type="AlphaFoldDB" id="A0A4V1IP53"/>
<gene>
    <name evidence="1" type="ORF">B9G39_22680</name>
</gene>
<comment type="caution">
    <text evidence="1">The sequence shown here is derived from an EMBL/GenBank/DDBJ whole genome shotgun (WGS) entry which is preliminary data.</text>
</comment>
<evidence type="ECO:0000313" key="2">
    <source>
        <dbReference type="Proteomes" id="UP000257039"/>
    </source>
</evidence>
<name>A0A4V1IP53_9GAMM</name>
<reference evidence="1 2" key="1">
    <citation type="submission" date="2017-04" db="EMBL/GenBank/DDBJ databases">
        <title>Draft genome sequence of Zooshikella ganghwensis VG4 isolated from Red Sea sediments.</title>
        <authorList>
            <person name="Rehman Z."/>
            <person name="Alam I."/>
            <person name="Kamau A."/>
            <person name="Bajic V."/>
            <person name="Leiknes T."/>
        </authorList>
    </citation>
    <scope>NUCLEOTIDE SEQUENCE [LARGE SCALE GENOMIC DNA]</scope>
    <source>
        <strain evidence="1 2">VG4</strain>
    </source>
</reference>
<dbReference type="Proteomes" id="UP000257039">
    <property type="component" value="Unassembled WGS sequence"/>
</dbReference>
<protein>
    <submittedName>
        <fullName evidence="1">DUF2491 family protein</fullName>
    </submittedName>
</protein>
<organism evidence="1 2">
    <name type="scientific">Zooshikella ganghwensis</name>
    <dbReference type="NCBI Taxonomy" id="202772"/>
    <lineage>
        <taxon>Bacteria</taxon>
        <taxon>Pseudomonadati</taxon>
        <taxon>Pseudomonadota</taxon>
        <taxon>Gammaproteobacteria</taxon>
        <taxon>Oceanospirillales</taxon>
        <taxon>Zooshikellaceae</taxon>
        <taxon>Zooshikella</taxon>
    </lineage>
</organism>
<dbReference type="InterPro" id="IPR019621">
    <property type="entry name" value="DUF2491"/>
</dbReference>